<gene>
    <name evidence="2" type="ORF">PIB30_072127</name>
</gene>
<proteinExistence type="predicted"/>
<evidence type="ECO:0000313" key="2">
    <source>
        <dbReference type="EMBL" id="MED6174766.1"/>
    </source>
</evidence>
<protein>
    <submittedName>
        <fullName evidence="2">Uncharacterized protein</fullName>
    </submittedName>
</protein>
<organism evidence="2 3">
    <name type="scientific">Stylosanthes scabra</name>
    <dbReference type="NCBI Taxonomy" id="79078"/>
    <lineage>
        <taxon>Eukaryota</taxon>
        <taxon>Viridiplantae</taxon>
        <taxon>Streptophyta</taxon>
        <taxon>Embryophyta</taxon>
        <taxon>Tracheophyta</taxon>
        <taxon>Spermatophyta</taxon>
        <taxon>Magnoliopsida</taxon>
        <taxon>eudicotyledons</taxon>
        <taxon>Gunneridae</taxon>
        <taxon>Pentapetalae</taxon>
        <taxon>rosids</taxon>
        <taxon>fabids</taxon>
        <taxon>Fabales</taxon>
        <taxon>Fabaceae</taxon>
        <taxon>Papilionoideae</taxon>
        <taxon>50 kb inversion clade</taxon>
        <taxon>dalbergioids sensu lato</taxon>
        <taxon>Dalbergieae</taxon>
        <taxon>Pterocarpus clade</taxon>
        <taxon>Stylosanthes</taxon>
    </lineage>
</organism>
<accession>A0ABU6VME2</accession>
<feature type="compositionally biased region" description="Basic and acidic residues" evidence="1">
    <location>
        <begin position="116"/>
        <end position="129"/>
    </location>
</feature>
<dbReference type="EMBL" id="JASCZI010151882">
    <property type="protein sequence ID" value="MED6174766.1"/>
    <property type="molecule type" value="Genomic_DNA"/>
</dbReference>
<comment type="caution">
    <text evidence="2">The sequence shown here is derived from an EMBL/GenBank/DDBJ whole genome shotgun (WGS) entry which is preliminary data.</text>
</comment>
<feature type="region of interest" description="Disordered" evidence="1">
    <location>
        <begin position="98"/>
        <end position="129"/>
    </location>
</feature>
<dbReference type="Proteomes" id="UP001341840">
    <property type="component" value="Unassembled WGS sequence"/>
</dbReference>
<name>A0ABU6VME2_9FABA</name>
<sequence length="129" mass="14298">MAFTNPNLLWMEEAPNHPPTSPPSPHLFHHHHYWISNHFSSIDDVAINHSSDTTFTLQLNGGDDSNTFSCRCTTTYLASPITTTITPLTPFTVPLLSAPPPIVASPPPTTRQQRYAQDKAKDETSRCEA</sequence>
<feature type="compositionally biased region" description="Pro residues" evidence="1">
    <location>
        <begin position="98"/>
        <end position="109"/>
    </location>
</feature>
<reference evidence="2 3" key="1">
    <citation type="journal article" date="2023" name="Plants (Basel)">
        <title>Bridging the Gap: Combining Genomics and Transcriptomics Approaches to Understand Stylosanthes scabra, an Orphan Legume from the Brazilian Caatinga.</title>
        <authorList>
            <person name="Ferreira-Neto J.R.C."/>
            <person name="da Silva M.D."/>
            <person name="Binneck E."/>
            <person name="de Melo N.F."/>
            <person name="da Silva R.H."/>
            <person name="de Melo A.L.T.M."/>
            <person name="Pandolfi V."/>
            <person name="Bustamante F.O."/>
            <person name="Brasileiro-Vidal A.C."/>
            <person name="Benko-Iseppon A.M."/>
        </authorList>
    </citation>
    <scope>NUCLEOTIDE SEQUENCE [LARGE SCALE GENOMIC DNA]</scope>
    <source>
        <tissue evidence="2">Leaves</tissue>
    </source>
</reference>
<keyword evidence="3" id="KW-1185">Reference proteome</keyword>
<evidence type="ECO:0000313" key="3">
    <source>
        <dbReference type="Proteomes" id="UP001341840"/>
    </source>
</evidence>
<evidence type="ECO:0000256" key="1">
    <source>
        <dbReference type="SAM" id="MobiDB-lite"/>
    </source>
</evidence>